<dbReference type="GO" id="GO:0015141">
    <property type="term" value="F:succinate transmembrane transporter activity"/>
    <property type="evidence" value="ECO:0007669"/>
    <property type="project" value="UniProtKB-ARBA"/>
</dbReference>
<accession>A0A8A4TTB5</accession>
<evidence type="ECO:0000313" key="8">
    <source>
        <dbReference type="Proteomes" id="UP000663929"/>
    </source>
</evidence>
<feature type="transmembrane region" description="Helical" evidence="6">
    <location>
        <begin position="108"/>
        <end position="127"/>
    </location>
</feature>
<comment type="subcellular location">
    <subcellularLocation>
        <location evidence="1">Membrane</location>
        <topology evidence="1">Multi-pass membrane protein</topology>
    </subcellularLocation>
</comment>
<evidence type="ECO:0000256" key="2">
    <source>
        <dbReference type="ARBA" id="ARBA00022448"/>
    </source>
</evidence>
<name>A0A8A4TTB5_SULCO</name>
<dbReference type="PANTHER" id="PTHR10283:SF82">
    <property type="entry name" value="SOLUTE CARRIER FAMILY 13 MEMBER 2"/>
    <property type="match status" value="1"/>
</dbReference>
<feature type="transmembrane region" description="Helical" evidence="6">
    <location>
        <begin position="202"/>
        <end position="224"/>
    </location>
</feature>
<dbReference type="Pfam" id="PF00939">
    <property type="entry name" value="Na_sulph_symp"/>
    <property type="match status" value="1"/>
</dbReference>
<dbReference type="PANTHER" id="PTHR10283">
    <property type="entry name" value="SOLUTE CARRIER FAMILY 13 MEMBER"/>
    <property type="match status" value="1"/>
</dbReference>
<gene>
    <name evidence="7" type="ORF">J3U87_07485</name>
</gene>
<dbReference type="RefSeq" id="WP_237382410.1">
    <property type="nucleotide sequence ID" value="NZ_CP071793.1"/>
</dbReference>
<dbReference type="AlphaFoldDB" id="A0A8A4TTB5"/>
<feature type="transmembrane region" description="Helical" evidence="6">
    <location>
        <begin position="453"/>
        <end position="478"/>
    </location>
</feature>
<dbReference type="InterPro" id="IPR001898">
    <property type="entry name" value="SLC13A/DASS"/>
</dbReference>
<reference evidence="7" key="1">
    <citation type="submission" date="2021-03" db="EMBL/GenBank/DDBJ databases">
        <title>Acanthopleuribacteraceae sp. M133.</title>
        <authorList>
            <person name="Wang G."/>
        </authorList>
    </citation>
    <scope>NUCLEOTIDE SEQUENCE</scope>
    <source>
        <strain evidence="7">M133</strain>
    </source>
</reference>
<dbReference type="EMBL" id="CP071793">
    <property type="protein sequence ID" value="QTD52301.1"/>
    <property type="molecule type" value="Genomic_DNA"/>
</dbReference>
<protein>
    <submittedName>
        <fullName evidence="7">SLC13/DASS family transporter</fullName>
    </submittedName>
</protein>
<feature type="transmembrane region" description="Helical" evidence="6">
    <location>
        <begin position="295"/>
        <end position="314"/>
    </location>
</feature>
<proteinExistence type="predicted"/>
<feature type="transmembrane region" description="Helical" evidence="6">
    <location>
        <begin position="370"/>
        <end position="393"/>
    </location>
</feature>
<evidence type="ECO:0000256" key="3">
    <source>
        <dbReference type="ARBA" id="ARBA00022692"/>
    </source>
</evidence>
<dbReference type="CDD" id="cd01115">
    <property type="entry name" value="SLC13_permease"/>
    <property type="match status" value="1"/>
</dbReference>
<feature type="transmembrane region" description="Helical" evidence="6">
    <location>
        <begin position="326"/>
        <end position="349"/>
    </location>
</feature>
<keyword evidence="8" id="KW-1185">Reference proteome</keyword>
<evidence type="ECO:0000256" key="1">
    <source>
        <dbReference type="ARBA" id="ARBA00004141"/>
    </source>
</evidence>
<feature type="transmembrane region" description="Helical" evidence="6">
    <location>
        <begin position="490"/>
        <end position="510"/>
    </location>
</feature>
<feature type="transmembrane region" description="Helical" evidence="6">
    <location>
        <begin position="25"/>
        <end position="44"/>
    </location>
</feature>
<dbReference type="Proteomes" id="UP000663929">
    <property type="component" value="Chromosome"/>
</dbReference>
<dbReference type="GO" id="GO:0005886">
    <property type="term" value="C:plasma membrane"/>
    <property type="evidence" value="ECO:0007669"/>
    <property type="project" value="TreeGrafter"/>
</dbReference>
<organism evidence="7 8">
    <name type="scientific">Sulfidibacter corallicola</name>
    <dbReference type="NCBI Taxonomy" id="2818388"/>
    <lineage>
        <taxon>Bacteria</taxon>
        <taxon>Pseudomonadati</taxon>
        <taxon>Acidobacteriota</taxon>
        <taxon>Holophagae</taxon>
        <taxon>Acanthopleuribacterales</taxon>
        <taxon>Acanthopleuribacteraceae</taxon>
        <taxon>Sulfidibacter</taxon>
    </lineage>
</organism>
<dbReference type="InterPro" id="IPR031312">
    <property type="entry name" value="Na/sul_symport_CS"/>
</dbReference>
<keyword evidence="3 6" id="KW-0812">Transmembrane</keyword>
<feature type="transmembrane region" description="Helical" evidence="6">
    <location>
        <begin position="405"/>
        <end position="422"/>
    </location>
</feature>
<keyword evidence="2" id="KW-0813">Transport</keyword>
<feature type="transmembrane region" description="Helical" evidence="6">
    <location>
        <begin position="429"/>
        <end position="447"/>
    </location>
</feature>
<feature type="transmembrane region" description="Helical" evidence="6">
    <location>
        <begin position="244"/>
        <end position="266"/>
    </location>
</feature>
<dbReference type="PROSITE" id="PS01271">
    <property type="entry name" value="NA_SULFATE"/>
    <property type="match status" value="1"/>
</dbReference>
<evidence type="ECO:0000313" key="7">
    <source>
        <dbReference type="EMBL" id="QTD52301.1"/>
    </source>
</evidence>
<dbReference type="NCBIfam" id="TIGR00785">
    <property type="entry name" value="dass"/>
    <property type="match status" value="1"/>
</dbReference>
<feature type="transmembrane region" description="Helical" evidence="6">
    <location>
        <begin position="73"/>
        <end position="96"/>
    </location>
</feature>
<feature type="transmembrane region" description="Helical" evidence="6">
    <location>
        <begin position="172"/>
        <end position="190"/>
    </location>
</feature>
<evidence type="ECO:0000256" key="6">
    <source>
        <dbReference type="SAM" id="Phobius"/>
    </source>
</evidence>
<evidence type="ECO:0000256" key="5">
    <source>
        <dbReference type="ARBA" id="ARBA00023136"/>
    </source>
</evidence>
<keyword evidence="5 6" id="KW-0472">Membrane</keyword>
<dbReference type="KEGG" id="scor:J3U87_07485"/>
<keyword evidence="4 6" id="KW-1133">Transmembrane helix</keyword>
<sequence>MQNRPADSASTTQKPEKKRLDRTTIQWIGFFAGPLLAVVVYFLLPAGYLDSDGQTVAIGHATRATAATGAWMAVWWLSEAIPISATALLPLVLFPLTNAVPVKKVAQSYGHELIFLFMGGFFLSKAMERWGLHRRIALITLRYFGRGKRLMIAGFMLVTAVLSMWVSNTATAIMMLPIALSVIALVDERAEPNASGKSGSFAQALMLGIAYSASIGGLATLIGSPPNLFLASYVRDRFAMELSFSKWFMIGFPLSAIFLPLTWWLLTRVFYKVSPEAPAGGHNLIRDEYDKLGPINRGSLITMVVFFATAFMWLTRPMLTQMTVAGIQPLAGLTDATIAIMAGMLLFCLPVHIKERIFVLDWETAVKLPWGILILFGGGLALAAAIQANGLGAYMGSLVAGWKDLPILMLIVGVSTLVIFLTELTSNTATSATLIPILAAIAIGMGMDPIMLMFPAALAASLAFMMPVATPPNAIVFGSGKLTIPEMARVGLWLNLIGITLVTLASFFWVPVVMGN</sequence>
<evidence type="ECO:0000256" key="4">
    <source>
        <dbReference type="ARBA" id="ARBA00022989"/>
    </source>
</evidence>